<proteinExistence type="inferred from homology"/>
<keyword evidence="2" id="KW-0963">Cytoplasm</keyword>
<evidence type="ECO:0000256" key="5">
    <source>
        <dbReference type="ARBA" id="ARBA00022825"/>
    </source>
</evidence>
<dbReference type="InterPro" id="IPR029045">
    <property type="entry name" value="ClpP/crotonase-like_dom_sf"/>
</dbReference>
<dbReference type="GO" id="GO:0009368">
    <property type="term" value="C:endopeptidase Clp complex"/>
    <property type="evidence" value="ECO:0007669"/>
    <property type="project" value="TreeGrafter"/>
</dbReference>
<dbReference type="AlphaFoldDB" id="A0A1L7RLG4"/>
<feature type="region of interest" description="Disordered" evidence="7">
    <location>
        <begin position="221"/>
        <end position="246"/>
    </location>
</feature>
<protein>
    <recommendedName>
        <fullName evidence="6">ATP-dependent Clp protease proteolytic subunit</fullName>
    </recommendedName>
</protein>
<dbReference type="CDD" id="cd07016">
    <property type="entry name" value="S14_ClpP_1"/>
    <property type="match status" value="1"/>
</dbReference>
<dbReference type="SUPFAM" id="SSF52096">
    <property type="entry name" value="ClpP/crotonase"/>
    <property type="match status" value="1"/>
</dbReference>
<reference evidence="8" key="1">
    <citation type="submission" date="2014-07" db="EMBL/GenBank/DDBJ databases">
        <authorList>
            <person name="Zhang J.E."/>
            <person name="Yang H."/>
            <person name="Guo J."/>
            <person name="Deng Z."/>
            <person name="Luo H."/>
            <person name="Luo M."/>
            <person name="Zhao B."/>
        </authorList>
    </citation>
    <scope>NUCLEOTIDE SEQUENCE</scope>
    <source>
        <strain evidence="8">AM4</strain>
    </source>
</reference>
<dbReference type="InterPro" id="IPR023562">
    <property type="entry name" value="ClpP/TepA"/>
</dbReference>
<comment type="similarity">
    <text evidence="1 6">Belongs to the peptidase S14 family.</text>
</comment>
<evidence type="ECO:0000256" key="2">
    <source>
        <dbReference type="ARBA" id="ARBA00022490"/>
    </source>
</evidence>
<sequence length="392" mass="41617">MTPTNRRPPRAWATVHQASTTNSAEPSAADVVIYDAIGSDGWGGGLSAKDLADQISALDVDTLNVYISSPGGDAWDGLAIANALRRHRATVNVTIDALAASAASVIAMAGDHVTMARGAEMMIHDASGLVYGNAQDMRDTADVLDKLCDSYADCYAARAGGTRDQWRQAMRAETWYSAEEAVLAGLADRWDDAPETTASGHDLPHRTFDLAEFRFRGRADAPAPTIPLPAAGPKTPNPTEEETPMSDHLTDGIRQRLGLPADADDTAILTTLDDRLTAAEAPTIPEGTTLIDEQMLDALRADAAAGREALSALAASRRDELVDEAVREGRIAPAARAQWREMADKDEETARKLLASLAPNTVPVAEVGIGTADETMTADDQLYAAAWGSKEN</sequence>
<organism evidence="8">
    <name type="scientific">Actinomyces succiniciruminis</name>
    <dbReference type="NCBI Taxonomy" id="1522002"/>
    <lineage>
        <taxon>Bacteria</taxon>
        <taxon>Bacillati</taxon>
        <taxon>Actinomycetota</taxon>
        <taxon>Actinomycetes</taxon>
        <taxon>Actinomycetales</taxon>
        <taxon>Actinomycetaceae</taxon>
        <taxon>Actinomyces</taxon>
    </lineage>
</organism>
<dbReference type="RefSeq" id="WP_210578586.1">
    <property type="nucleotide sequence ID" value="NZ_LK995470.1"/>
</dbReference>
<evidence type="ECO:0000313" key="8">
    <source>
        <dbReference type="EMBL" id="CED90268.1"/>
    </source>
</evidence>
<dbReference type="GO" id="GO:0004252">
    <property type="term" value="F:serine-type endopeptidase activity"/>
    <property type="evidence" value="ECO:0007669"/>
    <property type="project" value="InterPro"/>
</dbReference>
<dbReference type="Gene3D" id="3.90.226.10">
    <property type="entry name" value="2-enoyl-CoA Hydratase, Chain A, domain 1"/>
    <property type="match status" value="1"/>
</dbReference>
<dbReference type="GO" id="GO:0051117">
    <property type="term" value="F:ATPase binding"/>
    <property type="evidence" value="ECO:0007669"/>
    <property type="project" value="TreeGrafter"/>
</dbReference>
<keyword evidence="4" id="KW-0378">Hydrolase</keyword>
<accession>A0A1L7RLG4</accession>
<dbReference type="EMBL" id="LK995470">
    <property type="protein sequence ID" value="CED90268.1"/>
    <property type="molecule type" value="Genomic_DNA"/>
</dbReference>
<evidence type="ECO:0000256" key="4">
    <source>
        <dbReference type="ARBA" id="ARBA00022801"/>
    </source>
</evidence>
<dbReference type="NCBIfam" id="NF045542">
    <property type="entry name" value="Clp_rel_HeadMat"/>
    <property type="match status" value="1"/>
</dbReference>
<evidence type="ECO:0000256" key="1">
    <source>
        <dbReference type="ARBA" id="ARBA00007039"/>
    </source>
</evidence>
<dbReference type="PANTHER" id="PTHR10381:SF70">
    <property type="entry name" value="ATP-DEPENDENT CLP PROTEASE PROTEOLYTIC SUBUNIT"/>
    <property type="match status" value="1"/>
</dbReference>
<feature type="region of interest" description="Disordered" evidence="7">
    <location>
        <begin position="1"/>
        <end position="23"/>
    </location>
</feature>
<keyword evidence="5" id="KW-0720">Serine protease</keyword>
<evidence type="ECO:0000256" key="6">
    <source>
        <dbReference type="RuleBase" id="RU003567"/>
    </source>
</evidence>
<dbReference type="PRINTS" id="PR00127">
    <property type="entry name" value="CLPPROTEASEP"/>
</dbReference>
<dbReference type="PANTHER" id="PTHR10381">
    <property type="entry name" value="ATP-DEPENDENT CLP PROTEASE PROTEOLYTIC SUBUNIT"/>
    <property type="match status" value="1"/>
</dbReference>
<evidence type="ECO:0000256" key="3">
    <source>
        <dbReference type="ARBA" id="ARBA00022670"/>
    </source>
</evidence>
<evidence type="ECO:0000256" key="7">
    <source>
        <dbReference type="SAM" id="MobiDB-lite"/>
    </source>
</evidence>
<dbReference type="GO" id="GO:0006515">
    <property type="term" value="P:protein quality control for misfolded or incompletely synthesized proteins"/>
    <property type="evidence" value="ECO:0007669"/>
    <property type="project" value="TreeGrafter"/>
</dbReference>
<gene>
    <name evidence="8" type="ORF">AAM4_0373</name>
</gene>
<dbReference type="GO" id="GO:0004176">
    <property type="term" value="F:ATP-dependent peptidase activity"/>
    <property type="evidence" value="ECO:0007669"/>
    <property type="project" value="InterPro"/>
</dbReference>
<keyword evidence="3 8" id="KW-0645">Protease</keyword>
<name>A0A1L7RLG4_9ACTO</name>
<dbReference type="InterPro" id="IPR001907">
    <property type="entry name" value="ClpP"/>
</dbReference>
<dbReference type="Pfam" id="PF00574">
    <property type="entry name" value="CLP_protease"/>
    <property type="match status" value="1"/>
</dbReference>